<protein>
    <recommendedName>
        <fullName evidence="4">F-box domain-containing protein</fullName>
    </recommendedName>
</protein>
<evidence type="ECO:0000313" key="3">
    <source>
        <dbReference type="Proteomes" id="UP001305779"/>
    </source>
</evidence>
<dbReference type="Proteomes" id="UP001305779">
    <property type="component" value="Unassembled WGS sequence"/>
</dbReference>
<gene>
    <name evidence="2" type="ORF">PRZ48_010478</name>
</gene>
<sequence length="422" mass="46822">MKGIANSVPEAGQDAVSNHSSSTLDLEPREQQLEVPTPMASNTATAMQAKEDSNAQDDENTTPPRTPSILSLNNDILLLICTALATDLPPSHQRPPPYEPSPLKNLASTCHRLRDLAAPLIYRNVKLGAYGWVWDTVHEALIRMRKSEATLRNARRFGIDLYIGTNGNKAQSVVPGEGIFEGLLGIWAAMGKLERLDLTTFGVPEPHWEIMKGVFTKREGVKFESVKTLAIPCRMDWMVAKCPNLTCLEVRADNGTAQSPVEIIKQVPRIQHLECKARWTPESLVEVREAVPHVHTLAMQCSRPQYSRPVLDFIPTLASFPNLKCLVLEHLGFLNMGFSAPSCGNAYRGPEGWKVRERVKKDRERLSGMVAEAVFGKCVGLEELRIGTRGNDCRARVVRGEDGGVKEVRWSSETWEQVAGRV</sequence>
<comment type="caution">
    <text evidence="2">The sequence shown here is derived from an EMBL/GenBank/DDBJ whole genome shotgun (WGS) entry which is preliminary data.</text>
</comment>
<name>A0ABR0E8T2_ZASCE</name>
<evidence type="ECO:0000313" key="2">
    <source>
        <dbReference type="EMBL" id="KAK4497824.1"/>
    </source>
</evidence>
<keyword evidence="3" id="KW-1185">Reference proteome</keyword>
<reference evidence="2 3" key="1">
    <citation type="journal article" date="2023" name="G3 (Bethesda)">
        <title>A chromosome-level genome assembly of Zasmidium syzygii isolated from banana leaves.</title>
        <authorList>
            <person name="van Westerhoven A.C."/>
            <person name="Mehrabi R."/>
            <person name="Talebi R."/>
            <person name="Steentjes M.B.F."/>
            <person name="Corcolon B."/>
            <person name="Chong P.A."/>
            <person name="Kema G.H.J."/>
            <person name="Seidl M.F."/>
        </authorList>
    </citation>
    <scope>NUCLEOTIDE SEQUENCE [LARGE SCALE GENOMIC DNA]</scope>
    <source>
        <strain evidence="2 3">P124</strain>
    </source>
</reference>
<proteinExistence type="predicted"/>
<dbReference type="EMBL" id="JAXOVC010000008">
    <property type="protein sequence ID" value="KAK4497824.1"/>
    <property type="molecule type" value="Genomic_DNA"/>
</dbReference>
<evidence type="ECO:0000256" key="1">
    <source>
        <dbReference type="SAM" id="MobiDB-lite"/>
    </source>
</evidence>
<evidence type="ECO:0008006" key="4">
    <source>
        <dbReference type="Google" id="ProtNLM"/>
    </source>
</evidence>
<organism evidence="2 3">
    <name type="scientific">Zasmidium cellare</name>
    <name type="common">Wine cellar mold</name>
    <name type="synonym">Racodium cellare</name>
    <dbReference type="NCBI Taxonomy" id="395010"/>
    <lineage>
        <taxon>Eukaryota</taxon>
        <taxon>Fungi</taxon>
        <taxon>Dikarya</taxon>
        <taxon>Ascomycota</taxon>
        <taxon>Pezizomycotina</taxon>
        <taxon>Dothideomycetes</taxon>
        <taxon>Dothideomycetidae</taxon>
        <taxon>Mycosphaerellales</taxon>
        <taxon>Mycosphaerellaceae</taxon>
        <taxon>Zasmidium</taxon>
    </lineage>
</organism>
<feature type="region of interest" description="Disordered" evidence="1">
    <location>
        <begin position="1"/>
        <end position="68"/>
    </location>
</feature>
<accession>A0ABR0E8T2</accession>
<feature type="compositionally biased region" description="Polar residues" evidence="1">
    <location>
        <begin position="15"/>
        <end position="24"/>
    </location>
</feature>
<dbReference type="Gene3D" id="3.80.10.10">
    <property type="entry name" value="Ribonuclease Inhibitor"/>
    <property type="match status" value="1"/>
</dbReference>
<dbReference type="InterPro" id="IPR032675">
    <property type="entry name" value="LRR_dom_sf"/>
</dbReference>